<name>A0A5C0SDL3_CRATE</name>
<keyword evidence="2" id="KW-1185">Reference proteome</keyword>
<reference evidence="1 2" key="1">
    <citation type="submission" date="2019-07" db="EMBL/GenBank/DDBJ databases">
        <title>Complete genome of Crassaminicella thermophila SY095.</title>
        <authorList>
            <person name="Li X."/>
        </authorList>
    </citation>
    <scope>NUCLEOTIDE SEQUENCE [LARGE SCALE GENOMIC DNA]</scope>
    <source>
        <strain evidence="1 2">SY095</strain>
    </source>
</reference>
<protein>
    <recommendedName>
        <fullName evidence="3">NitT/TauT family transport system substrate-binding protein</fullName>
    </recommendedName>
</protein>
<dbReference type="AlphaFoldDB" id="A0A5C0SDL3"/>
<evidence type="ECO:0008006" key="3">
    <source>
        <dbReference type="Google" id="ProtNLM"/>
    </source>
</evidence>
<dbReference type="Proteomes" id="UP000324646">
    <property type="component" value="Chromosome"/>
</dbReference>
<dbReference type="Gene3D" id="3.40.190.10">
    <property type="entry name" value="Periplasmic binding protein-like II"/>
    <property type="match status" value="1"/>
</dbReference>
<evidence type="ECO:0000313" key="1">
    <source>
        <dbReference type="EMBL" id="QEK12633.1"/>
    </source>
</evidence>
<organism evidence="1 2">
    <name type="scientific">Crassaminicella thermophila</name>
    <dbReference type="NCBI Taxonomy" id="2599308"/>
    <lineage>
        <taxon>Bacteria</taxon>
        <taxon>Bacillati</taxon>
        <taxon>Bacillota</taxon>
        <taxon>Clostridia</taxon>
        <taxon>Eubacteriales</taxon>
        <taxon>Clostridiaceae</taxon>
        <taxon>Crassaminicella</taxon>
    </lineage>
</organism>
<dbReference type="EMBL" id="CP042243">
    <property type="protein sequence ID" value="QEK12633.1"/>
    <property type="molecule type" value="Genomic_DNA"/>
</dbReference>
<accession>A0A5C0SDL3</accession>
<proteinExistence type="predicted"/>
<gene>
    <name evidence="1" type="ORF">FQB35_10000</name>
</gene>
<dbReference type="KEGG" id="crs:FQB35_10000"/>
<sequence>MKWVENSTPEAIAQSISPQFPDADLEILTKVVKRYKDQDTWKPDLVLTKEGLNHMMDIVELAGELDKRAPYEKIVTTKFAEEAMKNIQ</sequence>
<dbReference type="OrthoDB" id="9802202at2"/>
<dbReference type="RefSeq" id="WP_148809784.1">
    <property type="nucleotide sequence ID" value="NZ_CP042243.1"/>
</dbReference>
<evidence type="ECO:0000313" key="2">
    <source>
        <dbReference type="Proteomes" id="UP000324646"/>
    </source>
</evidence>